<dbReference type="EMBL" id="CP068570">
    <property type="protein sequence ID" value="QQZ49123.1"/>
    <property type="molecule type" value="Genomic_DNA"/>
</dbReference>
<gene>
    <name evidence="1" type="ORF">JKL49_18470</name>
</gene>
<evidence type="ECO:0000313" key="1">
    <source>
        <dbReference type="EMBL" id="QQZ49123.1"/>
    </source>
</evidence>
<protein>
    <submittedName>
        <fullName evidence="1">Uncharacterized protein</fullName>
    </submittedName>
</protein>
<dbReference type="AlphaFoldDB" id="A0A974P1U7"/>
<accession>A0A974P1U7</accession>
<reference evidence="1" key="1">
    <citation type="submission" date="2021-01" db="EMBL/GenBank/DDBJ databases">
        <title>Genome sequence of Phenylobacterium sp. 20VBR1 isolated from a valley glaceir, Ny-Alesund, Svalbard.</title>
        <authorList>
            <person name="Thomas F.A."/>
            <person name="Krishnan K.P."/>
            <person name="Sinha R.K."/>
        </authorList>
    </citation>
    <scope>NUCLEOTIDE SEQUENCE</scope>
    <source>
        <strain evidence="1">20VBR1</strain>
    </source>
</reference>
<name>A0A974P1U7_9CAUL</name>
<organism evidence="1">
    <name type="scientific">Phenylobacterium glaciei</name>
    <dbReference type="NCBI Taxonomy" id="2803784"/>
    <lineage>
        <taxon>Bacteria</taxon>
        <taxon>Pseudomonadati</taxon>
        <taxon>Pseudomonadota</taxon>
        <taxon>Alphaproteobacteria</taxon>
        <taxon>Caulobacterales</taxon>
        <taxon>Caulobacteraceae</taxon>
        <taxon>Phenylobacterium</taxon>
    </lineage>
</organism>
<proteinExistence type="predicted"/>
<sequence>MTLYHLFVTDPRGAVLQHLAVDGRATKTFWPRSRVTTTATTSRFGTVNG</sequence>